<reference evidence="8" key="1">
    <citation type="submission" date="2016-10" db="EMBL/GenBank/DDBJ databases">
        <authorList>
            <person name="de Groot N.N."/>
        </authorList>
    </citation>
    <scope>NUCLEOTIDE SEQUENCE</scope>
</reference>
<evidence type="ECO:0000256" key="4">
    <source>
        <dbReference type="ARBA" id="ARBA00023110"/>
    </source>
</evidence>
<comment type="similarity">
    <text evidence="2">Belongs to the FKBP-type PPIase family. Tig subfamily.</text>
</comment>
<dbReference type="FunFam" id="3.10.50.40:FF:000001">
    <property type="entry name" value="Trigger factor"/>
    <property type="match status" value="1"/>
</dbReference>
<dbReference type="InterPro" id="IPR008881">
    <property type="entry name" value="Trigger_fac_ribosome-bd_bac"/>
</dbReference>
<dbReference type="GO" id="GO:0051301">
    <property type="term" value="P:cell division"/>
    <property type="evidence" value="ECO:0007669"/>
    <property type="project" value="UniProtKB-KW"/>
</dbReference>
<dbReference type="InterPro" id="IPR036611">
    <property type="entry name" value="Trigger_fac_ribosome-bd_sf"/>
</dbReference>
<dbReference type="GO" id="GO:0044183">
    <property type="term" value="F:protein folding chaperone"/>
    <property type="evidence" value="ECO:0007669"/>
    <property type="project" value="TreeGrafter"/>
</dbReference>
<dbReference type="Gene3D" id="3.30.70.1050">
    <property type="entry name" value="Trigger factor ribosome-binding domain"/>
    <property type="match status" value="1"/>
</dbReference>
<evidence type="ECO:0000256" key="3">
    <source>
        <dbReference type="ARBA" id="ARBA00013194"/>
    </source>
</evidence>
<dbReference type="SUPFAM" id="SSF109998">
    <property type="entry name" value="Triger factor/SurA peptide-binding domain-like"/>
    <property type="match status" value="1"/>
</dbReference>
<proteinExistence type="inferred from homology"/>
<gene>
    <name evidence="8" type="ORF">MNB_SUP05-5-853</name>
</gene>
<protein>
    <recommendedName>
        <fullName evidence="3">peptidylprolyl isomerase</fullName>
        <ecNumber evidence="3">5.2.1.8</ecNumber>
    </recommendedName>
</protein>
<evidence type="ECO:0000256" key="6">
    <source>
        <dbReference type="ARBA" id="ARBA00023235"/>
    </source>
</evidence>
<dbReference type="HAMAP" id="MF_00303">
    <property type="entry name" value="Trigger_factor_Tig"/>
    <property type="match status" value="1"/>
</dbReference>
<dbReference type="InterPro" id="IPR008880">
    <property type="entry name" value="Trigger_fac_C"/>
</dbReference>
<sequence>MKTEIKKIEALSRKLIVTLPIDQLNNRVEKELKSVSKNINLDGFRKGKVPKSVVEKKYGKGIKQEEANKLVNETLYQAFASEKTSPAATPKLTNIDFSGDNFIYEIEFDIFPEIKLKKISSLKVEKINAKIQESDIDSTIKKLQNSIAEYKEIDTKSVDGNRLNIDFVGSIKGKEFQGGSAKNHSLVLGSKSMIEGFESGLIGAKKGDEVKLKLKFPKDYQAEELAGKKVEFLVTVNKVEEAILPELNDDFAKKYNEKSIDSLRENLKTHMEKELTDRVNFKNKDNAFNALLDANKFDVPQSSVSEEAQNLLKDTESRMQQQNLPNKGNLDVNIFNDEATRRIKLGLLVAKVVEENKLIVEDKMINEHIEMLSKAYPEEQAKQMIDWYHKDKNRYEGIRSLLLEKEVENFVFNTAKVKEVTKTFDEVFG</sequence>
<dbReference type="GO" id="GO:0043022">
    <property type="term" value="F:ribosome binding"/>
    <property type="evidence" value="ECO:0007669"/>
    <property type="project" value="TreeGrafter"/>
</dbReference>
<evidence type="ECO:0000313" key="8">
    <source>
        <dbReference type="EMBL" id="SFV66875.1"/>
    </source>
</evidence>
<dbReference type="NCBIfam" id="TIGR00115">
    <property type="entry name" value="tig"/>
    <property type="match status" value="1"/>
</dbReference>
<dbReference type="AlphaFoldDB" id="A0A1W1CMB2"/>
<keyword evidence="8" id="KW-0131">Cell cycle</keyword>
<keyword evidence="6 8" id="KW-0413">Isomerase</keyword>
<dbReference type="Gene3D" id="3.10.50.40">
    <property type="match status" value="1"/>
</dbReference>
<dbReference type="EMBL" id="FPHJ01000055">
    <property type="protein sequence ID" value="SFV66875.1"/>
    <property type="molecule type" value="Genomic_DNA"/>
</dbReference>
<keyword evidence="5" id="KW-0143">Chaperone</keyword>
<keyword evidence="4" id="KW-0697">Rotamase</keyword>
<dbReference type="InterPro" id="IPR046357">
    <property type="entry name" value="PPIase_dom_sf"/>
</dbReference>
<dbReference type="InterPro" id="IPR005215">
    <property type="entry name" value="Trig_fac"/>
</dbReference>
<dbReference type="InterPro" id="IPR027304">
    <property type="entry name" value="Trigger_fact/SurA_dom_sf"/>
</dbReference>
<dbReference type="SUPFAM" id="SSF102735">
    <property type="entry name" value="Trigger factor ribosome-binding domain"/>
    <property type="match status" value="1"/>
</dbReference>
<dbReference type="GO" id="GO:0003755">
    <property type="term" value="F:peptidyl-prolyl cis-trans isomerase activity"/>
    <property type="evidence" value="ECO:0007669"/>
    <property type="project" value="UniProtKB-KW"/>
</dbReference>
<dbReference type="PANTHER" id="PTHR30560:SF3">
    <property type="entry name" value="TRIGGER FACTOR-LIKE PROTEIN TIG, CHLOROPLASTIC"/>
    <property type="match status" value="1"/>
</dbReference>
<dbReference type="Gene3D" id="1.10.3120.10">
    <property type="entry name" value="Trigger factor, C-terminal domain"/>
    <property type="match status" value="1"/>
</dbReference>
<evidence type="ECO:0000256" key="2">
    <source>
        <dbReference type="ARBA" id="ARBA00005464"/>
    </source>
</evidence>
<dbReference type="InterPro" id="IPR037041">
    <property type="entry name" value="Trigger_fac_C_sf"/>
</dbReference>
<evidence type="ECO:0000259" key="7">
    <source>
        <dbReference type="PROSITE" id="PS50059"/>
    </source>
</evidence>
<dbReference type="GO" id="GO:0043335">
    <property type="term" value="P:protein unfolding"/>
    <property type="evidence" value="ECO:0007669"/>
    <property type="project" value="TreeGrafter"/>
</dbReference>
<keyword evidence="8" id="KW-0132">Cell division</keyword>
<dbReference type="PIRSF" id="PIRSF003095">
    <property type="entry name" value="Trigger_factor"/>
    <property type="match status" value="1"/>
</dbReference>
<accession>A0A1W1CMB2</accession>
<comment type="catalytic activity">
    <reaction evidence="1">
        <text>[protein]-peptidylproline (omega=180) = [protein]-peptidylproline (omega=0)</text>
        <dbReference type="Rhea" id="RHEA:16237"/>
        <dbReference type="Rhea" id="RHEA-COMP:10747"/>
        <dbReference type="Rhea" id="RHEA-COMP:10748"/>
        <dbReference type="ChEBI" id="CHEBI:83833"/>
        <dbReference type="ChEBI" id="CHEBI:83834"/>
        <dbReference type="EC" id="5.2.1.8"/>
    </reaction>
</comment>
<dbReference type="Pfam" id="PF05698">
    <property type="entry name" value="Trigger_C"/>
    <property type="match status" value="1"/>
</dbReference>
<dbReference type="GO" id="GO:0015031">
    <property type="term" value="P:protein transport"/>
    <property type="evidence" value="ECO:0007669"/>
    <property type="project" value="InterPro"/>
</dbReference>
<evidence type="ECO:0000256" key="5">
    <source>
        <dbReference type="ARBA" id="ARBA00023186"/>
    </source>
</evidence>
<dbReference type="PROSITE" id="PS50059">
    <property type="entry name" value="FKBP_PPIASE"/>
    <property type="match status" value="1"/>
</dbReference>
<dbReference type="GO" id="GO:0051083">
    <property type="term" value="P:'de novo' cotranslational protein folding"/>
    <property type="evidence" value="ECO:0007669"/>
    <property type="project" value="TreeGrafter"/>
</dbReference>
<dbReference type="Pfam" id="PF05697">
    <property type="entry name" value="Trigger_N"/>
    <property type="match status" value="1"/>
</dbReference>
<dbReference type="InterPro" id="IPR001179">
    <property type="entry name" value="PPIase_FKBP_dom"/>
</dbReference>
<feature type="domain" description="PPIase FKBP-type" evidence="7">
    <location>
        <begin position="160"/>
        <end position="220"/>
    </location>
</feature>
<dbReference type="Pfam" id="PF00254">
    <property type="entry name" value="FKBP_C"/>
    <property type="match status" value="1"/>
</dbReference>
<dbReference type="SUPFAM" id="SSF54534">
    <property type="entry name" value="FKBP-like"/>
    <property type="match status" value="1"/>
</dbReference>
<dbReference type="PANTHER" id="PTHR30560">
    <property type="entry name" value="TRIGGER FACTOR CHAPERONE AND PEPTIDYL-PROLYL CIS/TRANS ISOMERASE"/>
    <property type="match status" value="1"/>
</dbReference>
<organism evidence="8">
    <name type="scientific">hydrothermal vent metagenome</name>
    <dbReference type="NCBI Taxonomy" id="652676"/>
    <lineage>
        <taxon>unclassified sequences</taxon>
        <taxon>metagenomes</taxon>
        <taxon>ecological metagenomes</taxon>
    </lineage>
</organism>
<name>A0A1W1CMB2_9ZZZZ</name>
<dbReference type="EC" id="5.2.1.8" evidence="3"/>
<evidence type="ECO:0000256" key="1">
    <source>
        <dbReference type="ARBA" id="ARBA00000971"/>
    </source>
</evidence>